<keyword evidence="5" id="KW-0560">Oxidoreductase</keyword>
<name>A0ABV9QXT2_9GAMM</name>
<evidence type="ECO:0000313" key="9">
    <source>
        <dbReference type="Proteomes" id="UP001595886"/>
    </source>
</evidence>
<comment type="cofactor">
    <cofactor evidence="1">
        <name>FAD</name>
        <dbReference type="ChEBI" id="CHEBI:57692"/>
    </cofactor>
</comment>
<evidence type="ECO:0000256" key="3">
    <source>
        <dbReference type="ARBA" id="ARBA00022827"/>
    </source>
</evidence>
<dbReference type="Proteomes" id="UP001595886">
    <property type="component" value="Unassembled WGS sequence"/>
</dbReference>
<dbReference type="Gene3D" id="3.50.50.60">
    <property type="entry name" value="FAD/NAD(P)-binding domain"/>
    <property type="match status" value="1"/>
</dbReference>
<dbReference type="PANTHER" id="PTHR46028">
    <property type="entry name" value="KYNURENINE 3-MONOOXYGENASE"/>
    <property type="match status" value="1"/>
</dbReference>
<keyword evidence="9" id="KW-1185">Reference proteome</keyword>
<evidence type="ECO:0000259" key="7">
    <source>
        <dbReference type="Pfam" id="PF01494"/>
    </source>
</evidence>
<keyword evidence="6" id="KW-0503">Monooxygenase</keyword>
<dbReference type="RefSeq" id="WP_380022213.1">
    <property type="nucleotide sequence ID" value="NZ_JBHSHD010000010.1"/>
</dbReference>
<gene>
    <name evidence="8" type="ORF">ACFO6Q_15110</name>
</gene>
<comment type="caution">
    <text evidence="8">The sequence shown here is derived from an EMBL/GenBank/DDBJ whole genome shotgun (WGS) entry which is preliminary data.</text>
</comment>
<dbReference type="PRINTS" id="PR00420">
    <property type="entry name" value="RNGMNOXGNASE"/>
</dbReference>
<evidence type="ECO:0000256" key="6">
    <source>
        <dbReference type="ARBA" id="ARBA00023033"/>
    </source>
</evidence>
<dbReference type="SUPFAM" id="SSF51905">
    <property type="entry name" value="FAD/NAD(P)-binding domain"/>
    <property type="match status" value="1"/>
</dbReference>
<dbReference type="InterPro" id="IPR002938">
    <property type="entry name" value="FAD-bd"/>
</dbReference>
<organism evidence="8 9">
    <name type="scientific">Dokdonella ginsengisoli</name>
    <dbReference type="NCBI Taxonomy" id="363846"/>
    <lineage>
        <taxon>Bacteria</taxon>
        <taxon>Pseudomonadati</taxon>
        <taxon>Pseudomonadota</taxon>
        <taxon>Gammaproteobacteria</taxon>
        <taxon>Lysobacterales</taxon>
        <taxon>Rhodanobacteraceae</taxon>
        <taxon>Dokdonella</taxon>
    </lineage>
</organism>
<dbReference type="InterPro" id="IPR036188">
    <property type="entry name" value="FAD/NAD-bd_sf"/>
</dbReference>
<feature type="domain" description="FAD-binding" evidence="7">
    <location>
        <begin position="9"/>
        <end position="187"/>
    </location>
</feature>
<dbReference type="Pfam" id="PF01494">
    <property type="entry name" value="FAD_binding_3"/>
    <property type="match status" value="2"/>
</dbReference>
<accession>A0ABV9QXT2</accession>
<evidence type="ECO:0000256" key="1">
    <source>
        <dbReference type="ARBA" id="ARBA00001974"/>
    </source>
</evidence>
<proteinExistence type="predicted"/>
<evidence type="ECO:0000256" key="2">
    <source>
        <dbReference type="ARBA" id="ARBA00022630"/>
    </source>
</evidence>
<sequence length="471" mass="51932">MHAMPKPAIALVGGGLVGALLATLLARRGFAVEVFERRPDPHQAGYLGGRSINLALAERGLHGLRLAGLTDEVMRLAVMMRGRMVHHRDGHSELLRYGRDDSEVIWSISRGRLNIALIDAAESAGARFHFSRRLETALFGQGVKLRFRDDLDGSAHEHTAAFVLGADGAGSALRTAMQLERPLGERIEELGHGYKELEIPALPDFPAATLPTAAAEKLARGEAFAIERNALHIWPRGAYMCIALPNAEGSFTVTLFLPSQGDPSFATVDGPAAARALFERDFADLVPLIPELETDFATNPVGVLATLYLDRWHLDGRAMLLGDAAHAIVPFHGQGMNCGFEDAVELAELLDEHHDDLEWTFAEFERRRRPNAEAIAAMALENYVEMRDSVADAGFLLRRELGRVLAERHPQRFVPRYSMVTFTRMPYARAFARGATQDALLRDLTQGKSRIDEIDLTHADVRVRENLTSLT</sequence>
<dbReference type="PANTHER" id="PTHR46028:SF2">
    <property type="entry name" value="KYNURENINE 3-MONOOXYGENASE"/>
    <property type="match status" value="1"/>
</dbReference>
<keyword evidence="2" id="KW-0285">Flavoprotein</keyword>
<evidence type="ECO:0000256" key="5">
    <source>
        <dbReference type="ARBA" id="ARBA00023002"/>
    </source>
</evidence>
<protein>
    <submittedName>
        <fullName evidence="8">FAD-dependent oxidoreductase</fullName>
    </submittedName>
</protein>
<evidence type="ECO:0000256" key="4">
    <source>
        <dbReference type="ARBA" id="ARBA00022857"/>
    </source>
</evidence>
<keyword evidence="3" id="KW-0274">FAD</keyword>
<feature type="domain" description="FAD-binding" evidence="7">
    <location>
        <begin position="305"/>
        <end position="376"/>
    </location>
</feature>
<keyword evidence="4" id="KW-0521">NADP</keyword>
<evidence type="ECO:0000313" key="8">
    <source>
        <dbReference type="EMBL" id="MFC4821662.1"/>
    </source>
</evidence>
<reference evidence="9" key="1">
    <citation type="journal article" date="2019" name="Int. J. Syst. Evol. Microbiol.">
        <title>The Global Catalogue of Microorganisms (GCM) 10K type strain sequencing project: providing services to taxonomists for standard genome sequencing and annotation.</title>
        <authorList>
            <consortium name="The Broad Institute Genomics Platform"/>
            <consortium name="The Broad Institute Genome Sequencing Center for Infectious Disease"/>
            <person name="Wu L."/>
            <person name="Ma J."/>
        </authorList>
    </citation>
    <scope>NUCLEOTIDE SEQUENCE [LARGE SCALE GENOMIC DNA]</scope>
    <source>
        <strain evidence="9">CCUG 30340</strain>
    </source>
</reference>
<dbReference type="EMBL" id="JBHSHD010000010">
    <property type="protein sequence ID" value="MFC4821662.1"/>
    <property type="molecule type" value="Genomic_DNA"/>
</dbReference>